<dbReference type="InterPro" id="IPR026960">
    <property type="entry name" value="RVT-Znf"/>
</dbReference>
<evidence type="ECO:0000259" key="1">
    <source>
        <dbReference type="Pfam" id="PF13966"/>
    </source>
</evidence>
<proteinExistence type="predicted"/>
<reference evidence="3" key="1">
    <citation type="submission" date="2025-08" db="UniProtKB">
        <authorList>
            <consortium name="RefSeq"/>
        </authorList>
    </citation>
    <scope>IDENTIFICATION</scope>
    <source>
        <tissue evidence="3">Fruit stalk</tissue>
    </source>
</reference>
<dbReference type="RefSeq" id="XP_022715043.1">
    <property type="nucleotide sequence ID" value="XM_022859308.1"/>
</dbReference>
<gene>
    <name evidence="3" type="primary">LOC111274571</name>
</gene>
<dbReference type="KEGG" id="dzi:111274571"/>
<dbReference type="AlphaFoldDB" id="A0A6P5WGB8"/>
<dbReference type="Proteomes" id="UP000515121">
    <property type="component" value="Unplaced"/>
</dbReference>
<evidence type="ECO:0000313" key="2">
    <source>
        <dbReference type="Proteomes" id="UP000515121"/>
    </source>
</evidence>
<dbReference type="GeneID" id="111274571"/>
<dbReference type="Pfam" id="PF13966">
    <property type="entry name" value="zf-RVT"/>
    <property type="match status" value="1"/>
</dbReference>
<evidence type="ECO:0000313" key="3">
    <source>
        <dbReference type="RefSeq" id="XP_022715043.1"/>
    </source>
</evidence>
<organism evidence="2 3">
    <name type="scientific">Durio zibethinus</name>
    <name type="common">Durian</name>
    <dbReference type="NCBI Taxonomy" id="66656"/>
    <lineage>
        <taxon>Eukaryota</taxon>
        <taxon>Viridiplantae</taxon>
        <taxon>Streptophyta</taxon>
        <taxon>Embryophyta</taxon>
        <taxon>Tracheophyta</taxon>
        <taxon>Spermatophyta</taxon>
        <taxon>Magnoliopsida</taxon>
        <taxon>eudicotyledons</taxon>
        <taxon>Gunneridae</taxon>
        <taxon>Pentapetalae</taxon>
        <taxon>rosids</taxon>
        <taxon>malvids</taxon>
        <taxon>Malvales</taxon>
        <taxon>Malvaceae</taxon>
        <taxon>Helicteroideae</taxon>
        <taxon>Durio</taxon>
    </lineage>
</organism>
<accession>A0A6P5WGB8</accession>
<sequence length="252" mass="29696">MEGGDGEQVDVRRDKWINKVPSYKPICPMEYTGHSLKVATLIDSNTRTWKEELISLLFSQEDARRVLGKEQLQRELRSPIWQMLWKAKLLPKVKIFIWRLLWGILPAKEAMTAQVVGVDCRCSVCGVENETGFCVFFDCVFSRAIWEEICARMQTFLDRWSSSDEFLLTFMIKSKQENQMDICLYALWLIWLNRNQCPHNAKCNNTIRVITNKVRGTLHRFNSEFRSMSRVDYLHILVKWTLECFKHNTCQT</sequence>
<feature type="domain" description="Reverse transcriptase zinc-binding" evidence="1">
    <location>
        <begin position="73"/>
        <end position="146"/>
    </location>
</feature>
<name>A0A6P5WGB8_DURZI</name>
<protein>
    <submittedName>
        <fullName evidence="3">Uncharacterized protein LOC111274571</fullName>
    </submittedName>
</protein>
<dbReference type="OrthoDB" id="1002691at2759"/>
<keyword evidence="2" id="KW-1185">Reference proteome</keyword>